<dbReference type="Proteomes" id="UP000006844">
    <property type="component" value="Chromosome"/>
</dbReference>
<dbReference type="eggNOG" id="COG0457">
    <property type="taxonomic scope" value="Bacteria"/>
</dbReference>
<gene>
    <name evidence="1" type="ordered locus">AciPR4_2930</name>
</gene>
<evidence type="ECO:0008006" key="3">
    <source>
        <dbReference type="Google" id="ProtNLM"/>
    </source>
</evidence>
<organism evidence="1 2">
    <name type="scientific">Terriglobus saanensis (strain ATCC BAA-1853 / DSM 23119 / SP1PR4)</name>
    <dbReference type="NCBI Taxonomy" id="401053"/>
    <lineage>
        <taxon>Bacteria</taxon>
        <taxon>Pseudomonadati</taxon>
        <taxon>Acidobacteriota</taxon>
        <taxon>Terriglobia</taxon>
        <taxon>Terriglobales</taxon>
        <taxon>Acidobacteriaceae</taxon>
        <taxon>Terriglobus</taxon>
    </lineage>
</organism>
<protein>
    <recommendedName>
        <fullName evidence="3">Tetratricopeptide repeat protein</fullName>
    </recommendedName>
</protein>
<dbReference type="HOGENOM" id="CLU_232070_0_0_0"/>
<dbReference type="KEGG" id="tsa:AciPR4_2930"/>
<evidence type="ECO:0000313" key="2">
    <source>
        <dbReference type="Proteomes" id="UP000006844"/>
    </source>
</evidence>
<accession>E8V4E1</accession>
<dbReference type="Gene3D" id="1.25.40.10">
    <property type="entry name" value="Tetratricopeptide repeat domain"/>
    <property type="match status" value="2"/>
</dbReference>
<evidence type="ECO:0000313" key="1">
    <source>
        <dbReference type="EMBL" id="ADV83690.1"/>
    </source>
</evidence>
<dbReference type="EMBL" id="CP002467">
    <property type="protein sequence ID" value="ADV83690.1"/>
    <property type="molecule type" value="Genomic_DNA"/>
</dbReference>
<proteinExistence type="predicted"/>
<dbReference type="InterPro" id="IPR011990">
    <property type="entry name" value="TPR-like_helical_dom_sf"/>
</dbReference>
<name>E8V4E1_TERSS</name>
<keyword evidence="2" id="KW-1185">Reference proteome</keyword>
<sequence length="2033" mass="227216">MIFQSLCKEILQADPQYRNVQEYGVSGQAQKGIDILAERLASSGLTVGQCKRYQTLTDGQVSGAIKEFLKHKTYWKKEGVDTFILFVSCDARNTKVQAEFLRQRKRLRNLGISFELWSDTTITGKLRSHRGIVSDYLGHDWPTILCGGSLPFQPPVSSHFTQVFVAQFDRISTHYADAVERDLEVARESWRAGNRREAQEAVERYRQPQAWDLLAGLAKASVCRTEAQIALEDGEVVQARRLLDEARSHNPDLTPRLEALVLRAENRRKEAQLLLQASLDVENISLYAALSLELGEVDETLAKLVGLAETSDTHRLRALAYLLKGERGSASDEIEKAIEISPSWTVNRHAAAIVDYYRCLSPQRPLAELPPWPEPSDWGHIKTDDESRARLAKSAVTFRTLQDEPNTSLAYARLLRTWELACIASDPARRDDANQRCEEILSQDPANAPCVVWAKSRRLDVDTTRARSILEQNAHAQDGGGEATIVLLICLIEERDLPAAKALLEEKRDQFTQIGHESLWRFWHDQVAAMNAEVEVQEDFTLDNLFTKTSLRAHLRTTGDAEPLLRHLETEHAKGETDATFELCATYAELGRWSEALPLTDTLLAAMETTEALRICCTVLFQNGQYSKCAKAIEENRSRFPSSRLPVSFIQMKIGAQERSGEVISAIRSAEDALSVDGNRINYLNLANLYLESGDFTALTQLASRHERFPDLSNEDTLRLSARLATVSPMVGTSLWKRAVKSGVSDDLLGVVVNIGFNLGLDSELGEFMQRMTTLPEERGFRRVDFQQLLAHAESRNQIANRTYQQYRLASACLYVAVDAFGNQLSTWYGRRLEDNRSDLSSQHPTYARHGWRSRRESVTPSPGRLCADLTSLLLAHHLGILPLIVESFRPIRIPHGSVLALASMREAVGSHQPVRVAALRGVQDAIGNRTITVCAVGPVSGIVIDYPPADLGIESDTIRPLPTPVISPKVVIDNLLGLGRLPAGRAAAVITALGTTPQDGGVPVTLGVGAALVIGLTLLESFSEANVLTEVCKTFRVQITEEDAILLSNELAGYQRAAEDAASLAQLIERINKGLEVKDFQLLPVLDDSLQDQNGSADDRRSLVRRCVIDLLRYSGDKSHLLWIDDRALNATAHHDGVRIVDSVDILSGLHSSGSLKDEAFFRYLNQYRASGLRFLSLRSDELVFWLHQASSATDEFTESYELRVVRLNHARALHDASALRTSPSMENQSLEWPFLLNSATAVADAMRDIWKTDGSKRIREQQCAWLTDNLLLMDRGRTNTGIQLSPEADLSIEAITLAELTVTACGTFDYSDKGREARREYLSWVYYRVLHPRFEADEQLREATLEQMTQMLLSMRPKEPKAKKVLAALSLVVHTWIDDLPEEIGTRFIMDNGLMNRFGVSVIGMVSVGKLRFKSDQFWRAVRDVVRTKKAIGLDAARIFTQVRDGFSVLAVENLATGEVIVWDEAPLELLSSVQAQQSGAMAAIRSSFDLSDSEFDTLKQKIRKGDGEEILQYVATLRNLSANHFYQALDWKLGNHASVTGDDLIPKDERLLTRYLRLDEDADASATSERIEGGSVMLASLTLQSALERLIMLPKNLEAAALERLEEQPQSERRSIFRRLAKRSHGNPVSLAHFIRLLYHFGLENRAYVRWADRLVRKLLSVNGSPELGAMLQMLTIVERELSQHPSFPGQSSRIRLLMIWSHVSQLQRIFVGRKVDMNWIQTNFGKGWNRLPAELYGDQSEYWRDVSHPSRLEPTRLLAALVYYATQNGARLRSEVQESLKTSIGTQSGNFIDLLFDATHEPDAIGSILSESMGWLEGLDEDTRSLCLAARHPDTPRQIAENLLNGGDPLLWVHLQSVVKSGIIPDDARTDIRILLQTVDLAALYATNPNVAPLALAFAATHARELGQDVVEKVRRELLQVIEDSKRDADLARAMKVDDMVLSAALYLYRGADLGESPFRSIGELWLELVQASPRCAELCRGMADRLIEALPNADSRHLWKLQVYLRSIKTDPEINLGTDLALPSSSRD</sequence>
<dbReference type="SUPFAM" id="SSF48452">
    <property type="entry name" value="TPR-like"/>
    <property type="match status" value="1"/>
</dbReference>
<reference evidence="1 2" key="1">
    <citation type="journal article" date="2012" name="Stand. Genomic Sci.">
        <title>Complete genome sequence of Terriglobus saanensis type strain SP1PR4(T), an Acidobacteria from tundra soil.</title>
        <authorList>
            <person name="Rawat S.R."/>
            <person name="Mannisto M.K."/>
            <person name="Starovoytov V."/>
            <person name="Goodwin L."/>
            <person name="Nolan M."/>
            <person name="Hauser L."/>
            <person name="Land M."/>
            <person name="Davenport K.W."/>
            <person name="Woyke T."/>
            <person name="Haggblom M.M."/>
        </authorList>
    </citation>
    <scope>NUCLEOTIDE SEQUENCE</scope>
    <source>
        <strain evidence="2">ATCC BAA-1853 / DSM 23119 / SP1PR4</strain>
    </source>
</reference>